<reference evidence="1" key="1">
    <citation type="journal article" date="2015" name="Nature">
        <title>Complex archaea that bridge the gap between prokaryotes and eukaryotes.</title>
        <authorList>
            <person name="Spang A."/>
            <person name="Saw J.H."/>
            <person name="Jorgensen S.L."/>
            <person name="Zaremba-Niedzwiedzka K."/>
            <person name="Martijn J."/>
            <person name="Lind A.E."/>
            <person name="van Eijk R."/>
            <person name="Schleper C."/>
            <person name="Guy L."/>
            <person name="Ettema T.J."/>
        </authorList>
    </citation>
    <scope>NUCLEOTIDE SEQUENCE</scope>
</reference>
<feature type="non-terminal residue" evidence="1">
    <location>
        <position position="91"/>
    </location>
</feature>
<organism evidence="1">
    <name type="scientific">marine sediment metagenome</name>
    <dbReference type="NCBI Taxonomy" id="412755"/>
    <lineage>
        <taxon>unclassified sequences</taxon>
        <taxon>metagenomes</taxon>
        <taxon>ecological metagenomes</taxon>
    </lineage>
</organism>
<dbReference type="EMBL" id="LAZR01019865">
    <property type="protein sequence ID" value="KKL90958.1"/>
    <property type="molecule type" value="Genomic_DNA"/>
</dbReference>
<gene>
    <name evidence="1" type="ORF">LCGC14_1899450</name>
</gene>
<accession>A0A0F9FX91</accession>
<name>A0A0F9FX91_9ZZZZ</name>
<evidence type="ECO:0000313" key="1">
    <source>
        <dbReference type="EMBL" id="KKL90958.1"/>
    </source>
</evidence>
<comment type="caution">
    <text evidence="1">The sequence shown here is derived from an EMBL/GenBank/DDBJ whole genome shotgun (WGS) entry which is preliminary data.</text>
</comment>
<sequence length="91" mass="9751">MPEQPEILGGSKAVLKWSEDPALFIKEALGVEMLSTQQREACEAVRSLVWAKIKVGCGMKTTDAEKVLARKIGVSIMSGKGTGKDAITSML</sequence>
<dbReference type="AlphaFoldDB" id="A0A0F9FX91"/>
<proteinExistence type="predicted"/>
<protein>
    <submittedName>
        <fullName evidence="1">Uncharacterized protein</fullName>
    </submittedName>
</protein>